<dbReference type="InterPro" id="IPR024515">
    <property type="entry name" value="DUF3397"/>
</dbReference>
<feature type="transmembrane region" description="Helical" evidence="1">
    <location>
        <begin position="71"/>
        <end position="93"/>
    </location>
</feature>
<dbReference type="EMBL" id="CP097478">
    <property type="protein sequence ID" value="USS92908.1"/>
    <property type="molecule type" value="Genomic_DNA"/>
</dbReference>
<sequence length="131" mass="15082">MNLVQVPQQIGSLFQAQLVPVLGLIGALLIISLVRRLLKRQVLPRLRLLDLWPLFAMVVMPTLTIDEHGNTWLPALLCGWCVIGMVVLLGQLFKDGEVLFKHFFIIWWRIGDLYWLLGYVIALFYEIGIRL</sequence>
<organism evidence="2 3">
    <name type="scientific">Fructilactobacillus ixorae</name>
    <dbReference type="NCBI Taxonomy" id="1750535"/>
    <lineage>
        <taxon>Bacteria</taxon>
        <taxon>Bacillati</taxon>
        <taxon>Bacillota</taxon>
        <taxon>Bacilli</taxon>
        <taxon>Lactobacillales</taxon>
        <taxon>Lactobacillaceae</taxon>
        <taxon>Fructilactobacillus</taxon>
    </lineage>
</organism>
<keyword evidence="1" id="KW-0812">Transmembrane</keyword>
<evidence type="ECO:0000256" key="1">
    <source>
        <dbReference type="SAM" id="Phobius"/>
    </source>
</evidence>
<feature type="transmembrane region" description="Helical" evidence="1">
    <location>
        <begin position="46"/>
        <end position="65"/>
    </location>
</feature>
<dbReference type="RefSeq" id="WP_252779678.1">
    <property type="nucleotide sequence ID" value="NZ_CP097478.1"/>
</dbReference>
<dbReference type="Pfam" id="PF11877">
    <property type="entry name" value="DUF3397"/>
    <property type="match status" value="1"/>
</dbReference>
<gene>
    <name evidence="2" type="ORF">M8332_04555</name>
</gene>
<keyword evidence="1" id="KW-1133">Transmembrane helix</keyword>
<accession>A0ABY5C501</accession>
<feature type="transmembrane region" description="Helical" evidence="1">
    <location>
        <begin position="105"/>
        <end position="125"/>
    </location>
</feature>
<keyword evidence="1" id="KW-0472">Membrane</keyword>
<protein>
    <submittedName>
        <fullName evidence="2">DUF3397 domain-containing protein</fullName>
    </submittedName>
</protein>
<name>A0ABY5C501_9LACO</name>
<reference evidence="2" key="1">
    <citation type="submission" date="2022-05" db="EMBL/GenBank/DDBJ databases">
        <authorList>
            <person name="Oliphant S.A."/>
            <person name="Watson-Haigh N.S."/>
            <person name="Sumby K.M."/>
            <person name="Gardner J.M."/>
            <person name="Jiranek V."/>
        </authorList>
    </citation>
    <scope>NUCLEOTIDE SEQUENCE</scope>
    <source>
        <strain evidence="2">Ru20-1</strain>
    </source>
</reference>
<proteinExistence type="predicted"/>
<feature type="transmembrane region" description="Helical" evidence="1">
    <location>
        <begin position="12"/>
        <end position="34"/>
    </location>
</feature>
<evidence type="ECO:0000313" key="2">
    <source>
        <dbReference type="EMBL" id="USS92908.1"/>
    </source>
</evidence>
<dbReference type="Proteomes" id="UP001057532">
    <property type="component" value="Chromosome"/>
</dbReference>
<keyword evidence="3" id="KW-1185">Reference proteome</keyword>
<evidence type="ECO:0000313" key="3">
    <source>
        <dbReference type="Proteomes" id="UP001057532"/>
    </source>
</evidence>